<evidence type="ECO:0000256" key="1">
    <source>
        <dbReference type="SAM" id="MobiDB-lite"/>
    </source>
</evidence>
<feature type="region of interest" description="Disordered" evidence="1">
    <location>
        <begin position="296"/>
        <end position="316"/>
    </location>
</feature>
<evidence type="ECO:0000313" key="2">
    <source>
        <dbReference type="EMBL" id="GFH25878.1"/>
    </source>
</evidence>
<feature type="compositionally biased region" description="Low complexity" evidence="1">
    <location>
        <begin position="11"/>
        <end position="22"/>
    </location>
</feature>
<dbReference type="PANTHER" id="PTHR47026">
    <property type="entry name" value="PIGMENTOSA GTPASE REGULATOR-LIKE PROTEIN, PUTATIVE-RELATED"/>
    <property type="match status" value="1"/>
</dbReference>
<feature type="compositionally biased region" description="Basic and acidic residues" evidence="1">
    <location>
        <begin position="296"/>
        <end position="308"/>
    </location>
</feature>
<feature type="region of interest" description="Disordered" evidence="1">
    <location>
        <begin position="1"/>
        <end position="22"/>
    </location>
</feature>
<name>A0A6A0A2R6_HAELA</name>
<comment type="caution">
    <text evidence="2">The sequence shown here is derived from an EMBL/GenBank/DDBJ whole genome shotgun (WGS) entry which is preliminary data.</text>
</comment>
<gene>
    <name evidence="2" type="ORF">HaLaN_23918</name>
</gene>
<dbReference type="EMBL" id="BLLF01002944">
    <property type="protein sequence ID" value="GFH25878.1"/>
    <property type="molecule type" value="Genomic_DNA"/>
</dbReference>
<sequence length="461" mass="50313">MNGQKTRTKPTSKPTTAAAPSPAALAAGPIFQKHAPLGKLDVEVLPSFLEELAQAIPAENVPTELEPELLRTIVGSATTLTLNQARTPLKKALGKYRSYLETGSLAFDEAVAAYMVAAGGLGAGRTGASLAACPLRPGLGPSTGWQREAWEQWGTPCALSLESQPSDLSLGPPAGAAACACTVQAKLDEHRRKCESEGRYAEARAASQRLVELKTAQVSKLRSELLESQAKELAGVSALFEEETAKFNQASTGAVTLQPLPLVGYTPAGGGAWDEKVNEFEQNFAQAVEDLKATHDEGRARHGDDLANKRPVRPKPSREYLNQKKIEESLAKNRQYVRAIQVKEAADELFAAEMEQTQAAYEAEQRLRMAKFVSKQQAEFEALLQRGARGRDELELRRCAEVERRSYRFRNVVAELESLHKLEVVQLENFLDAQVQAGKASPLKDASAFRRKREALYNTAF</sequence>
<reference evidence="2 3" key="1">
    <citation type="submission" date="2020-02" db="EMBL/GenBank/DDBJ databases">
        <title>Draft genome sequence of Haematococcus lacustris strain NIES-144.</title>
        <authorList>
            <person name="Morimoto D."/>
            <person name="Nakagawa S."/>
            <person name="Yoshida T."/>
            <person name="Sawayama S."/>
        </authorList>
    </citation>
    <scope>NUCLEOTIDE SEQUENCE [LARGE SCALE GENOMIC DNA]</scope>
    <source>
        <strain evidence="2 3">NIES-144</strain>
    </source>
</reference>
<accession>A0A6A0A2R6</accession>
<feature type="compositionally biased region" description="Basic residues" evidence="1">
    <location>
        <begin position="1"/>
        <end position="10"/>
    </location>
</feature>
<keyword evidence="3" id="KW-1185">Reference proteome</keyword>
<organism evidence="2 3">
    <name type="scientific">Haematococcus lacustris</name>
    <name type="common">Green alga</name>
    <name type="synonym">Haematococcus pluvialis</name>
    <dbReference type="NCBI Taxonomy" id="44745"/>
    <lineage>
        <taxon>Eukaryota</taxon>
        <taxon>Viridiplantae</taxon>
        <taxon>Chlorophyta</taxon>
        <taxon>core chlorophytes</taxon>
        <taxon>Chlorophyceae</taxon>
        <taxon>CS clade</taxon>
        <taxon>Chlamydomonadales</taxon>
        <taxon>Haematococcaceae</taxon>
        <taxon>Haematococcus</taxon>
    </lineage>
</organism>
<dbReference type="PANTHER" id="PTHR47026:SF2">
    <property type="entry name" value="FLAGELLAR ASSOCIATED PROTEIN"/>
    <property type="match status" value="1"/>
</dbReference>
<evidence type="ECO:0000313" key="3">
    <source>
        <dbReference type="Proteomes" id="UP000485058"/>
    </source>
</evidence>
<dbReference type="Proteomes" id="UP000485058">
    <property type="component" value="Unassembled WGS sequence"/>
</dbReference>
<dbReference type="AlphaFoldDB" id="A0A6A0A2R6"/>
<protein>
    <submittedName>
        <fullName evidence="2">Uncharacterized protein</fullName>
    </submittedName>
</protein>
<proteinExistence type="predicted"/>